<dbReference type="EMBL" id="JAPQKL010000003">
    <property type="protein sequence ID" value="KAJ5139350.1"/>
    <property type="molecule type" value="Genomic_DNA"/>
</dbReference>
<feature type="compositionally biased region" description="Low complexity" evidence="1">
    <location>
        <begin position="215"/>
        <end position="230"/>
    </location>
</feature>
<dbReference type="Proteomes" id="UP001149079">
    <property type="component" value="Unassembled WGS sequence"/>
</dbReference>
<proteinExistence type="predicted"/>
<protein>
    <submittedName>
        <fullName evidence="2">Ribonucleotide reductase transcriptional regulator CRT10</fullName>
    </submittedName>
</protein>
<dbReference type="AlphaFoldDB" id="A0A9W9L6Y3"/>
<dbReference type="OrthoDB" id="5591786at2759"/>
<feature type="compositionally biased region" description="Polar residues" evidence="1">
    <location>
        <begin position="414"/>
        <end position="436"/>
    </location>
</feature>
<gene>
    <name evidence="2" type="ORF">N7515_004198</name>
</gene>
<dbReference type="InterPro" id="IPR014839">
    <property type="entry name" value="Crt10"/>
</dbReference>
<feature type="region of interest" description="Disordered" evidence="1">
    <location>
        <begin position="215"/>
        <end position="235"/>
    </location>
</feature>
<feature type="region of interest" description="Disordered" evidence="1">
    <location>
        <begin position="401"/>
        <end position="446"/>
    </location>
</feature>
<evidence type="ECO:0000256" key="1">
    <source>
        <dbReference type="SAM" id="MobiDB-lite"/>
    </source>
</evidence>
<dbReference type="RefSeq" id="XP_056523999.1">
    <property type="nucleotide sequence ID" value="XM_056664942.1"/>
</dbReference>
<dbReference type="GeneID" id="81404112"/>
<reference evidence="2" key="1">
    <citation type="submission" date="2022-11" db="EMBL/GenBank/DDBJ databases">
        <authorList>
            <person name="Petersen C."/>
        </authorList>
    </citation>
    <scope>NUCLEOTIDE SEQUENCE</scope>
    <source>
        <strain evidence="2">IBT 22155</strain>
    </source>
</reference>
<name>A0A9W9L6Y3_9EURO</name>
<accession>A0A9W9L6Y3</accession>
<dbReference type="SUPFAM" id="SSF50978">
    <property type="entry name" value="WD40 repeat-like"/>
    <property type="match status" value="1"/>
</dbReference>
<evidence type="ECO:0000313" key="2">
    <source>
        <dbReference type="EMBL" id="KAJ5139350.1"/>
    </source>
</evidence>
<reference evidence="2" key="2">
    <citation type="journal article" date="2023" name="IMA Fungus">
        <title>Comparative genomic study of the Penicillium genus elucidates a diverse pangenome and 15 lateral gene transfer events.</title>
        <authorList>
            <person name="Petersen C."/>
            <person name="Sorensen T."/>
            <person name="Nielsen M.R."/>
            <person name="Sondergaard T.E."/>
            <person name="Sorensen J.L."/>
            <person name="Fitzpatrick D.A."/>
            <person name="Frisvad J.C."/>
            <person name="Nielsen K.L."/>
        </authorList>
    </citation>
    <scope>NUCLEOTIDE SEQUENCE</scope>
    <source>
        <strain evidence="2">IBT 22155</strain>
    </source>
</reference>
<sequence length="717" mass="79997">MASTSLDEQAQSSVPDVELPHYRPHVQVLNVESLRERYPLTGNAPPAIATWRCNLAALSQRRNLLFTAHRDEIYVWIPKGPRQLLGSEPAMIIEPVLKEPDAQGYIDQNNPHAINSIIVDDLGLNEVLLLATDSGNVTGYEVEAIFSAINRCIASELAQPFSDYEVRPFFAESVEESAWGLATHKFARLIAVSANTGIITVFAFALVDSQSDSGHSTLSSSSDTPMSDASNASDSSTWLSIDTAERMEDMKQTMPNHRMRNLRLRYAGHFDNIPCVSFANFDLDPNGLWMISTDIHNRVFIWRVWDDLAPVQISDYAGERDDRGWFVLPINPCGVQHHLSMHDACGCAPQPMVIGDQLIFDVTQAAALVKTTSMINGSPEDPEPSVILPEDFFSDPSICDQSAPLPSDQERHSATQQTYGAKNMNDSGDANTQSLHSELPEQSGPCRFRAKSGVTNLVEEANGHDVLWSVPTDVRDVREYEISHPVNSPFFPVLHCSQRQITLDPYPMDSDGPRSVSRKPFRSLTDVCETVLCDRINMVKYFPDSGIVVAATQSGAAAIITLTWQKEVGHSFRLDWLLPFFSQEREDNTPSPPLMGIAAAPMPGFEKPQDVPCIPRDVNPSDPVQFKWRMLHPEEDGPYEPEPLEGNVANSLDGDSSTGTKVKAKEWTLPEIHAHASGIYRPHESWHGVTPSRHYRLLLLFYDHSVMSYEFWYDWRA</sequence>
<organism evidence="2 3">
    <name type="scientific">Penicillium bovifimosum</name>
    <dbReference type="NCBI Taxonomy" id="126998"/>
    <lineage>
        <taxon>Eukaryota</taxon>
        <taxon>Fungi</taxon>
        <taxon>Dikarya</taxon>
        <taxon>Ascomycota</taxon>
        <taxon>Pezizomycotina</taxon>
        <taxon>Eurotiomycetes</taxon>
        <taxon>Eurotiomycetidae</taxon>
        <taxon>Eurotiales</taxon>
        <taxon>Aspergillaceae</taxon>
        <taxon>Penicillium</taxon>
    </lineage>
</organism>
<dbReference type="InterPro" id="IPR036322">
    <property type="entry name" value="WD40_repeat_dom_sf"/>
</dbReference>
<evidence type="ECO:0000313" key="3">
    <source>
        <dbReference type="Proteomes" id="UP001149079"/>
    </source>
</evidence>
<comment type="caution">
    <text evidence="2">The sequence shown here is derived from an EMBL/GenBank/DDBJ whole genome shotgun (WGS) entry which is preliminary data.</text>
</comment>
<keyword evidence="3" id="KW-1185">Reference proteome</keyword>
<dbReference type="Pfam" id="PF08728">
    <property type="entry name" value="CRT10"/>
    <property type="match status" value="1"/>
</dbReference>